<keyword evidence="5" id="KW-1185">Reference proteome</keyword>
<evidence type="ECO:0000256" key="1">
    <source>
        <dbReference type="ARBA" id="ARBA00006625"/>
    </source>
</evidence>
<dbReference type="PANTHER" id="PTHR35527:SF2">
    <property type="entry name" value="HYDROLASE"/>
    <property type="match status" value="1"/>
</dbReference>
<dbReference type="RefSeq" id="WP_132433483.1">
    <property type="nucleotide sequence ID" value="NZ_SLWK01000004.1"/>
</dbReference>
<evidence type="ECO:0000256" key="2">
    <source>
        <dbReference type="ARBA" id="ARBA00022801"/>
    </source>
</evidence>
<evidence type="ECO:0000313" key="5">
    <source>
        <dbReference type="Proteomes" id="UP000295221"/>
    </source>
</evidence>
<dbReference type="Proteomes" id="UP000295221">
    <property type="component" value="Unassembled WGS sequence"/>
</dbReference>
<dbReference type="OrthoDB" id="1265391at2"/>
<dbReference type="InterPro" id="IPR052193">
    <property type="entry name" value="Peptidase_C59"/>
</dbReference>
<dbReference type="PANTHER" id="PTHR35527">
    <property type="entry name" value="CHOLOYLGLYCINE HYDROLASE"/>
    <property type="match status" value="1"/>
</dbReference>
<dbReference type="Gene3D" id="3.60.60.10">
    <property type="entry name" value="Penicillin V Acylase, Chain A"/>
    <property type="match status" value="1"/>
</dbReference>
<gene>
    <name evidence="4" type="ORF">EV194_104224</name>
</gene>
<comment type="similarity">
    <text evidence="1">Belongs to the peptidase C59 family.</text>
</comment>
<feature type="domain" description="Choloylglycine hydrolase/NAAA C-terminal" evidence="3">
    <location>
        <begin position="22"/>
        <end position="188"/>
    </location>
</feature>
<proteinExistence type="inferred from homology"/>
<dbReference type="Pfam" id="PF02275">
    <property type="entry name" value="CBAH"/>
    <property type="match status" value="1"/>
</dbReference>
<evidence type="ECO:0000259" key="3">
    <source>
        <dbReference type="Pfam" id="PF02275"/>
    </source>
</evidence>
<dbReference type="EMBL" id="SLWK01000004">
    <property type="protein sequence ID" value="TCO08913.1"/>
    <property type="molecule type" value="Genomic_DNA"/>
</dbReference>
<dbReference type="GO" id="GO:0016787">
    <property type="term" value="F:hydrolase activity"/>
    <property type="evidence" value="ECO:0007669"/>
    <property type="project" value="UniProtKB-KW"/>
</dbReference>
<dbReference type="InterPro" id="IPR029055">
    <property type="entry name" value="Ntn_hydrolases_N"/>
</dbReference>
<keyword evidence="2" id="KW-0378">Hydrolase</keyword>
<sequence>MNRKFLTTILILLYVTAYSYACTTFFLNGEQKLFGRNFDFPSGVGHIYINPSNLEKTSFIFPPEKPFTWVSKYGSISFNQNGREMPYGGINEAGLVIEQMWHQEAKYPEPDQRKALTELQWIQYHLDNSATVQDVSNSDKSLRISTTSIATLHFLVADASGDLATIEFLDGNMVVYRGADLKHPVLSNCSYDVSINYIASTNQNQKHTPWVENSSGRFKTAAEMIDGKNPNKKDKTAFAFKVLDAVSQGESTRWSIVYDITNFKIHLKTHENQQIRTINFNEFDFSCTHAPIFVDIDHPNPTVKNFSPFSIEANFSLIDRVCNEVEFLSQMPNDYRQAAATFPATFNCKK</sequence>
<comment type="caution">
    <text evidence="4">The sequence shown here is derived from an EMBL/GenBank/DDBJ whole genome shotgun (WGS) entry which is preliminary data.</text>
</comment>
<accession>A0A4R2GMT0</accession>
<organism evidence="4 5">
    <name type="scientific">Natronoflexus pectinivorans</name>
    <dbReference type="NCBI Taxonomy" id="682526"/>
    <lineage>
        <taxon>Bacteria</taxon>
        <taxon>Pseudomonadati</taxon>
        <taxon>Bacteroidota</taxon>
        <taxon>Bacteroidia</taxon>
        <taxon>Marinilabiliales</taxon>
        <taxon>Marinilabiliaceae</taxon>
        <taxon>Natronoflexus</taxon>
    </lineage>
</organism>
<dbReference type="AlphaFoldDB" id="A0A4R2GMT0"/>
<reference evidence="4 5" key="1">
    <citation type="submission" date="2019-03" db="EMBL/GenBank/DDBJ databases">
        <title>Genomic Encyclopedia of Type Strains, Phase IV (KMG-IV): sequencing the most valuable type-strain genomes for metagenomic binning, comparative biology and taxonomic classification.</title>
        <authorList>
            <person name="Goeker M."/>
        </authorList>
    </citation>
    <scope>NUCLEOTIDE SEQUENCE [LARGE SCALE GENOMIC DNA]</scope>
    <source>
        <strain evidence="4 5">DSM 24179</strain>
    </source>
</reference>
<evidence type="ECO:0000313" key="4">
    <source>
        <dbReference type="EMBL" id="TCO08913.1"/>
    </source>
</evidence>
<protein>
    <submittedName>
        <fullName evidence="4">Penicillin V acylase-like amidase (Ntn superfamily)</fullName>
    </submittedName>
</protein>
<dbReference type="InterPro" id="IPR029132">
    <property type="entry name" value="CBAH/NAAA_C"/>
</dbReference>
<name>A0A4R2GMT0_9BACT</name>
<dbReference type="SUPFAM" id="SSF56235">
    <property type="entry name" value="N-terminal nucleophile aminohydrolases (Ntn hydrolases)"/>
    <property type="match status" value="1"/>
</dbReference>